<organism evidence="1 2">
    <name type="scientific">Pustulibacterium marinum</name>
    <dbReference type="NCBI Taxonomy" id="1224947"/>
    <lineage>
        <taxon>Bacteria</taxon>
        <taxon>Pseudomonadati</taxon>
        <taxon>Bacteroidota</taxon>
        <taxon>Flavobacteriia</taxon>
        <taxon>Flavobacteriales</taxon>
        <taxon>Flavobacteriaceae</taxon>
        <taxon>Pustulibacterium</taxon>
    </lineage>
</organism>
<sequence length="183" mass="21870">MTTEKQPTKIRSHLVAFFFKEMLGKEAHYHGKTAKSIKILPASSIGRILNLYYRTEYEEKEYFPFLIYITHDEKLAINQFKGVVYVEKNGVKSYLRLSEESSREVNNFLEDWFRISFVYYVDGFKSGKNMIAEAINCWIDKYELLEHGFSYETLRMLYYREKKKNANCGRLQYKIGNRILNYQ</sequence>
<evidence type="ECO:0000313" key="2">
    <source>
        <dbReference type="Proteomes" id="UP000199138"/>
    </source>
</evidence>
<dbReference type="RefSeq" id="WP_093024699.1">
    <property type="nucleotide sequence ID" value="NZ_FPBK01000005.1"/>
</dbReference>
<dbReference type="Proteomes" id="UP000199138">
    <property type="component" value="Unassembled WGS sequence"/>
</dbReference>
<dbReference type="EMBL" id="FPBK01000005">
    <property type="protein sequence ID" value="SFU48870.1"/>
    <property type="molecule type" value="Genomic_DNA"/>
</dbReference>
<dbReference type="STRING" id="1224947.SAMN05216480_10524"/>
<reference evidence="1 2" key="1">
    <citation type="submission" date="2016-10" db="EMBL/GenBank/DDBJ databases">
        <authorList>
            <person name="de Groot N.N."/>
        </authorList>
    </citation>
    <scope>NUCLEOTIDE SEQUENCE [LARGE SCALE GENOMIC DNA]</scope>
    <source>
        <strain evidence="1 2">CGMCC 1.12333</strain>
    </source>
</reference>
<keyword evidence="2" id="KW-1185">Reference proteome</keyword>
<protein>
    <submittedName>
        <fullName evidence="1">Uncharacterized protein</fullName>
    </submittedName>
</protein>
<accession>A0A1I7GK94</accession>
<proteinExistence type="predicted"/>
<gene>
    <name evidence="1" type="ORF">SAMN05216480_10524</name>
</gene>
<evidence type="ECO:0000313" key="1">
    <source>
        <dbReference type="EMBL" id="SFU48870.1"/>
    </source>
</evidence>
<name>A0A1I7GK94_9FLAO</name>
<dbReference type="AlphaFoldDB" id="A0A1I7GK94"/>
<dbReference type="OrthoDB" id="1365200at2"/>